<dbReference type="RefSeq" id="WP_013624211.1">
    <property type="nucleotide sequence ID" value="NC_015172.1"/>
</dbReference>
<dbReference type="Pfam" id="PF13358">
    <property type="entry name" value="DDE_3"/>
    <property type="match status" value="1"/>
</dbReference>
<gene>
    <name evidence="2" type="ordered locus">Sgly_0999</name>
</gene>
<dbReference type="HOGENOM" id="CLU_056788_6_0_9"/>
<protein>
    <submittedName>
        <fullName evidence="2">Transposase family protein</fullName>
    </submittedName>
</protein>
<dbReference type="EMBL" id="CP002547">
    <property type="protein sequence ID" value="ADY55340.1"/>
    <property type="molecule type" value="Genomic_DNA"/>
</dbReference>
<accession>F0STQ0</accession>
<feature type="domain" description="Tc1-like transposase DDE" evidence="1">
    <location>
        <begin position="2"/>
        <end position="137"/>
    </location>
</feature>
<keyword evidence="3" id="KW-1185">Reference proteome</keyword>
<reference evidence="2 3" key="1">
    <citation type="journal article" date="2011" name="Stand. Genomic Sci.">
        <title>Complete genome sequence of Syntrophobotulus glycolicus type strain (FlGlyR).</title>
        <authorList>
            <person name="Han C."/>
            <person name="Mwirichia R."/>
            <person name="Chertkov O."/>
            <person name="Held B."/>
            <person name="Lapidus A."/>
            <person name="Nolan M."/>
            <person name="Lucas S."/>
            <person name="Hammon N."/>
            <person name="Deshpande S."/>
            <person name="Cheng J.F."/>
            <person name="Tapia R."/>
            <person name="Goodwin L."/>
            <person name="Pitluck S."/>
            <person name="Huntemann M."/>
            <person name="Liolios K."/>
            <person name="Ivanova N."/>
            <person name="Pagani I."/>
            <person name="Mavromatis K."/>
            <person name="Ovchinikova G."/>
            <person name="Pati A."/>
            <person name="Chen A."/>
            <person name="Palaniappan K."/>
            <person name="Land M."/>
            <person name="Hauser L."/>
            <person name="Brambilla E.M."/>
            <person name="Rohde M."/>
            <person name="Spring S."/>
            <person name="Sikorski J."/>
            <person name="Goker M."/>
            <person name="Woyke T."/>
            <person name="Bristow J."/>
            <person name="Eisen J.A."/>
            <person name="Markowitz V."/>
            <person name="Hugenholtz P."/>
            <person name="Kyrpides N.C."/>
            <person name="Klenk H.P."/>
            <person name="Detter J.C."/>
        </authorList>
    </citation>
    <scope>NUCLEOTIDE SEQUENCE [LARGE SCALE GENOMIC DNA]</scope>
    <source>
        <strain evidence="3">DSM 8271 / FlGlyR</strain>
    </source>
</reference>
<dbReference type="InterPro" id="IPR047655">
    <property type="entry name" value="Transpos_IS630-like"/>
</dbReference>
<dbReference type="AlphaFoldDB" id="F0STQ0"/>
<dbReference type="GO" id="GO:0003676">
    <property type="term" value="F:nucleic acid binding"/>
    <property type="evidence" value="ECO:0007669"/>
    <property type="project" value="InterPro"/>
</dbReference>
<dbReference type="InterPro" id="IPR038717">
    <property type="entry name" value="Tc1-like_DDE_dom"/>
</dbReference>
<dbReference type="STRING" id="645991.Sgly_0999"/>
<proteinExistence type="predicted"/>
<dbReference type="NCBIfam" id="NF033545">
    <property type="entry name" value="transpos_IS630"/>
    <property type="match status" value="1"/>
</dbReference>
<name>F0STQ0_SYNGF</name>
<dbReference type="InterPro" id="IPR036397">
    <property type="entry name" value="RNaseH_sf"/>
</dbReference>
<dbReference type="eggNOG" id="COG3335">
    <property type="taxonomic scope" value="Bacteria"/>
</dbReference>
<sequence length="168" mass="19808">MFQDEGRFGRINKPKLCWWPKGICPRVPCQVVREYTYAYAAVSPQDGKMVSLVLPYANTDCMNVFLKEVSDRFPEDHIVMVMDCAAWQRSKTLKIPENMEIYPLLPYSPELNPVENIWDEVREKGFFNEIFKCMKDVETRLCDILHDLETDDKRVKGIMGWKWILSMF</sequence>
<dbReference type="Proteomes" id="UP000007488">
    <property type="component" value="Chromosome"/>
</dbReference>
<organism evidence="2 3">
    <name type="scientific">Syntrophobotulus glycolicus (strain DSM 8271 / FlGlyR)</name>
    <dbReference type="NCBI Taxonomy" id="645991"/>
    <lineage>
        <taxon>Bacteria</taxon>
        <taxon>Bacillati</taxon>
        <taxon>Bacillota</taxon>
        <taxon>Clostridia</taxon>
        <taxon>Eubacteriales</taxon>
        <taxon>Desulfitobacteriaceae</taxon>
        <taxon>Syntrophobotulus</taxon>
    </lineage>
</organism>
<dbReference type="Gene3D" id="3.30.420.10">
    <property type="entry name" value="Ribonuclease H-like superfamily/Ribonuclease H"/>
    <property type="match status" value="1"/>
</dbReference>
<evidence type="ECO:0000259" key="1">
    <source>
        <dbReference type="Pfam" id="PF13358"/>
    </source>
</evidence>
<reference evidence="3" key="2">
    <citation type="submission" date="2011-02" db="EMBL/GenBank/DDBJ databases">
        <title>The complete genome of Syntrophobotulus glycolicus DSM 8271.</title>
        <authorList>
            <person name="Lucas S."/>
            <person name="Copeland A."/>
            <person name="Lapidus A."/>
            <person name="Bruce D."/>
            <person name="Goodwin L."/>
            <person name="Pitluck S."/>
            <person name="Kyrpides N."/>
            <person name="Mavromatis K."/>
            <person name="Pagani I."/>
            <person name="Ivanova N."/>
            <person name="Mikhailova N."/>
            <person name="Chertkov O."/>
            <person name="Held B."/>
            <person name="Detter J.C."/>
            <person name="Tapia R."/>
            <person name="Han C."/>
            <person name="Land M."/>
            <person name="Hauser L."/>
            <person name="Markowitz V."/>
            <person name="Cheng J.-F."/>
            <person name="Hugenholtz P."/>
            <person name="Woyke T."/>
            <person name="Wu D."/>
            <person name="Spring S."/>
            <person name="Schroeder M."/>
            <person name="Brambilla E."/>
            <person name="Klenk H.-P."/>
            <person name="Eisen J.A."/>
        </authorList>
    </citation>
    <scope>NUCLEOTIDE SEQUENCE [LARGE SCALE GENOMIC DNA]</scope>
    <source>
        <strain evidence="3">DSM 8271 / FlGlyR</strain>
    </source>
</reference>
<evidence type="ECO:0000313" key="2">
    <source>
        <dbReference type="EMBL" id="ADY55340.1"/>
    </source>
</evidence>
<evidence type="ECO:0000313" key="3">
    <source>
        <dbReference type="Proteomes" id="UP000007488"/>
    </source>
</evidence>
<dbReference type="KEGG" id="sgy:Sgly_0999"/>